<organism evidence="1 2">
    <name type="scientific">Pristionchus mayeri</name>
    <dbReference type="NCBI Taxonomy" id="1317129"/>
    <lineage>
        <taxon>Eukaryota</taxon>
        <taxon>Metazoa</taxon>
        <taxon>Ecdysozoa</taxon>
        <taxon>Nematoda</taxon>
        <taxon>Chromadorea</taxon>
        <taxon>Rhabditida</taxon>
        <taxon>Rhabditina</taxon>
        <taxon>Diplogasteromorpha</taxon>
        <taxon>Diplogasteroidea</taxon>
        <taxon>Neodiplogasteridae</taxon>
        <taxon>Pristionchus</taxon>
    </lineage>
</organism>
<evidence type="ECO:0000313" key="2">
    <source>
        <dbReference type="Proteomes" id="UP001328107"/>
    </source>
</evidence>
<accession>A0AAN5C4G2</accession>
<keyword evidence="2" id="KW-1185">Reference proteome</keyword>
<feature type="non-terminal residue" evidence="1">
    <location>
        <position position="1"/>
    </location>
</feature>
<gene>
    <name evidence="1" type="ORF">PMAYCL1PPCAC_07128</name>
</gene>
<comment type="caution">
    <text evidence="1">The sequence shown here is derived from an EMBL/GenBank/DDBJ whole genome shotgun (WGS) entry which is preliminary data.</text>
</comment>
<dbReference type="Proteomes" id="UP001328107">
    <property type="component" value="Unassembled WGS sequence"/>
</dbReference>
<dbReference type="EMBL" id="BTRK01000002">
    <property type="protein sequence ID" value="GMR36933.1"/>
    <property type="molecule type" value="Genomic_DNA"/>
</dbReference>
<proteinExistence type="predicted"/>
<name>A0AAN5C4G2_9BILA</name>
<protein>
    <submittedName>
        <fullName evidence="1">Uncharacterized protein</fullName>
    </submittedName>
</protein>
<sequence length="197" mass="22198">SLYRSIQSRPSIYIHIASSCSAISKLQYIMNSLLSLSLLSSLLSDLHSLLPIFSLISPVSIWIHSLLLLTHSLIIGCKHFLPSSGHSLAFFLSSFQVQDESRRHEDHASHSQAIHSGSLHSALSLLVPLHWQRLPMVPTSSLDHHDSRYSGRVRDALDRHGSDHLHSHLPPDRTGLLLSLLPRQSRECHRILRWSLL</sequence>
<evidence type="ECO:0000313" key="1">
    <source>
        <dbReference type="EMBL" id="GMR36933.1"/>
    </source>
</evidence>
<reference evidence="2" key="1">
    <citation type="submission" date="2022-10" db="EMBL/GenBank/DDBJ databases">
        <title>Genome assembly of Pristionchus species.</title>
        <authorList>
            <person name="Yoshida K."/>
            <person name="Sommer R.J."/>
        </authorList>
    </citation>
    <scope>NUCLEOTIDE SEQUENCE [LARGE SCALE GENOMIC DNA]</scope>
    <source>
        <strain evidence="2">RS5460</strain>
    </source>
</reference>
<dbReference type="AlphaFoldDB" id="A0AAN5C4G2"/>